<keyword evidence="8" id="KW-1185">Reference proteome</keyword>
<gene>
    <name evidence="7" type="ORF">ACFQQL_01990</name>
</gene>
<evidence type="ECO:0000256" key="4">
    <source>
        <dbReference type="ARBA" id="ARBA00022989"/>
    </source>
</evidence>
<proteinExistence type="predicted"/>
<keyword evidence="3 6" id="KW-0812">Transmembrane</keyword>
<evidence type="ECO:0000313" key="8">
    <source>
        <dbReference type="Proteomes" id="UP001596455"/>
    </source>
</evidence>
<evidence type="ECO:0000313" key="7">
    <source>
        <dbReference type="EMBL" id="MFC7403866.1"/>
    </source>
</evidence>
<comment type="caution">
    <text evidence="7">The sequence shown here is derived from an EMBL/GenBank/DDBJ whole genome shotgun (WGS) entry which is preliminary data.</text>
</comment>
<dbReference type="Proteomes" id="UP001596455">
    <property type="component" value="Unassembled WGS sequence"/>
</dbReference>
<dbReference type="InterPro" id="IPR018385">
    <property type="entry name" value="C4_dicarb_anaerob_car-like"/>
</dbReference>
<evidence type="ECO:0000256" key="2">
    <source>
        <dbReference type="ARBA" id="ARBA00022475"/>
    </source>
</evidence>
<feature type="transmembrane region" description="Helical" evidence="6">
    <location>
        <begin position="421"/>
        <end position="440"/>
    </location>
</feature>
<accession>A0ABW2Q3T7</accession>
<dbReference type="PANTHER" id="PTHR43652:SF6">
    <property type="entry name" value="ARGININE REPRESSOR"/>
    <property type="match status" value="1"/>
</dbReference>
<feature type="transmembrane region" description="Helical" evidence="6">
    <location>
        <begin position="290"/>
        <end position="309"/>
    </location>
</feature>
<feature type="transmembrane region" description="Helical" evidence="6">
    <location>
        <begin position="169"/>
        <end position="196"/>
    </location>
</feature>
<feature type="transmembrane region" description="Helical" evidence="6">
    <location>
        <begin position="264"/>
        <end position="284"/>
    </location>
</feature>
<evidence type="ECO:0000256" key="3">
    <source>
        <dbReference type="ARBA" id="ARBA00022692"/>
    </source>
</evidence>
<dbReference type="RefSeq" id="WP_382390731.1">
    <property type="nucleotide sequence ID" value="NZ_JBHTCQ010000001.1"/>
</dbReference>
<feature type="transmembrane region" description="Helical" evidence="6">
    <location>
        <begin position="349"/>
        <end position="376"/>
    </location>
</feature>
<dbReference type="Pfam" id="PF03606">
    <property type="entry name" value="DcuC"/>
    <property type="match status" value="1"/>
</dbReference>
<reference evidence="8" key="1">
    <citation type="journal article" date="2019" name="Int. J. Syst. Evol. Microbiol.">
        <title>The Global Catalogue of Microorganisms (GCM) 10K type strain sequencing project: providing services to taxonomists for standard genome sequencing and annotation.</title>
        <authorList>
            <consortium name="The Broad Institute Genomics Platform"/>
            <consortium name="The Broad Institute Genome Sequencing Center for Infectious Disease"/>
            <person name="Wu L."/>
            <person name="Ma J."/>
        </authorList>
    </citation>
    <scope>NUCLEOTIDE SEQUENCE [LARGE SCALE GENOMIC DNA]</scope>
    <source>
        <strain evidence="8">JCM 1490</strain>
    </source>
</reference>
<keyword evidence="2" id="KW-1003">Cell membrane</keyword>
<dbReference type="InterPro" id="IPR051679">
    <property type="entry name" value="DASS-Related_Transporters"/>
</dbReference>
<keyword evidence="4 6" id="KW-1133">Transmembrane helix</keyword>
<protein>
    <submittedName>
        <fullName evidence="7">YfcC family protein</fullName>
    </submittedName>
</protein>
<evidence type="ECO:0000256" key="1">
    <source>
        <dbReference type="ARBA" id="ARBA00004651"/>
    </source>
</evidence>
<feature type="transmembrane region" description="Helical" evidence="6">
    <location>
        <begin position="208"/>
        <end position="227"/>
    </location>
</feature>
<dbReference type="EMBL" id="JBHTCQ010000001">
    <property type="protein sequence ID" value="MFC7403866.1"/>
    <property type="molecule type" value="Genomic_DNA"/>
</dbReference>
<evidence type="ECO:0000256" key="5">
    <source>
        <dbReference type="ARBA" id="ARBA00023136"/>
    </source>
</evidence>
<evidence type="ECO:0000256" key="6">
    <source>
        <dbReference type="SAM" id="Phobius"/>
    </source>
</evidence>
<dbReference type="PANTHER" id="PTHR43652">
    <property type="entry name" value="BASIC AMINO ACID ANTIPORTER YFCC-RELATED"/>
    <property type="match status" value="1"/>
</dbReference>
<sequence>MSSTLRAPLTGEAAPRRGIHPFVILFGVLAVAVLSTWLLSPGEYDRTEMDGREVVVEGTYQEVAAEPAGVLDLFSAVHRGMVEAAEIIFFVFVVGGAFGVLSRTRAVENGITGLAMRMQRSRLLLIPVVMTAFALAAATFGMFEEGLPFVLLLTPVALKLGFDSITGAAMVLVGLSCGFTAAITNPFTIGVAQSIAQVPLFSGMGPRIGMFVVYLVVGIAYVYWYALRVRRDPSRSLTREQDAARREEVDGETVHEPLDVRQKVVLGVLLLTMAVLIWGVTQLGWFMTEISALFLAMALIMGLVTRMGIRGSFEAFADGCRDLVVGALCIGFAYATVVVLTDAAVIDTILYGITSAVSGLSSAGAALGMLGVQGLLNFIITSGSGQAALSMPLMSPLADLVGVSQQTAVLAFQFGDGITNIFAPTSGLLLAALAMARIGYGTWFRFIWPLILIQFAVGAVFLTVAHLWIWPA</sequence>
<feature type="transmembrane region" description="Helical" evidence="6">
    <location>
        <begin position="321"/>
        <end position="343"/>
    </location>
</feature>
<feature type="transmembrane region" description="Helical" evidence="6">
    <location>
        <begin position="123"/>
        <end position="140"/>
    </location>
</feature>
<comment type="subcellular location">
    <subcellularLocation>
        <location evidence="1">Cell membrane</location>
        <topology evidence="1">Multi-pass membrane protein</topology>
    </subcellularLocation>
</comment>
<name>A0ABW2Q3T7_9MICO</name>
<organism evidence="7 8">
    <name type="scientific">Georgenia alba</name>
    <dbReference type="NCBI Taxonomy" id="2233858"/>
    <lineage>
        <taxon>Bacteria</taxon>
        <taxon>Bacillati</taxon>
        <taxon>Actinomycetota</taxon>
        <taxon>Actinomycetes</taxon>
        <taxon>Micrococcales</taxon>
        <taxon>Bogoriellaceae</taxon>
        <taxon>Georgenia</taxon>
    </lineage>
</organism>
<feature type="transmembrane region" description="Helical" evidence="6">
    <location>
        <begin position="21"/>
        <end position="39"/>
    </location>
</feature>
<feature type="transmembrane region" description="Helical" evidence="6">
    <location>
        <begin position="447"/>
        <end position="469"/>
    </location>
</feature>
<feature type="transmembrane region" description="Helical" evidence="6">
    <location>
        <begin position="84"/>
        <end position="102"/>
    </location>
</feature>
<keyword evidence="5 6" id="KW-0472">Membrane</keyword>